<dbReference type="Pfam" id="PF00001">
    <property type="entry name" value="7tm_1"/>
    <property type="match status" value="1"/>
</dbReference>
<accession>A0A816DRB0</accession>
<keyword evidence="4" id="KW-0297">G-protein coupled receptor</keyword>
<dbReference type="PANTHER" id="PTHR24243:SF233">
    <property type="entry name" value="THYROTROPIN-RELEASING HORMONE RECEPTOR"/>
    <property type="match status" value="1"/>
</dbReference>
<dbReference type="CDD" id="cd00637">
    <property type="entry name" value="7tm_classA_rhodopsin-like"/>
    <property type="match status" value="1"/>
</dbReference>
<comment type="caution">
    <text evidence="10">The sequence shown here is derived from an EMBL/GenBank/DDBJ whole genome shotgun (WGS) entry which is preliminary data.</text>
</comment>
<dbReference type="PROSITE" id="PS50262">
    <property type="entry name" value="G_PROTEIN_RECEP_F1_2"/>
    <property type="match status" value="1"/>
</dbReference>
<feature type="transmembrane region" description="Helical" evidence="8">
    <location>
        <begin position="20"/>
        <end position="39"/>
    </location>
</feature>
<organism evidence="10 11">
    <name type="scientific">Adineta ricciae</name>
    <name type="common">Rotifer</name>
    <dbReference type="NCBI Taxonomy" id="249248"/>
    <lineage>
        <taxon>Eukaryota</taxon>
        <taxon>Metazoa</taxon>
        <taxon>Spiralia</taxon>
        <taxon>Gnathifera</taxon>
        <taxon>Rotifera</taxon>
        <taxon>Eurotatoria</taxon>
        <taxon>Bdelloidea</taxon>
        <taxon>Adinetida</taxon>
        <taxon>Adinetidae</taxon>
        <taxon>Adineta</taxon>
    </lineage>
</organism>
<dbReference type="AlphaFoldDB" id="A0A816DRB0"/>
<dbReference type="InterPro" id="IPR000276">
    <property type="entry name" value="GPCR_Rhodpsn"/>
</dbReference>
<dbReference type="PANTHER" id="PTHR24243">
    <property type="entry name" value="G-PROTEIN COUPLED RECEPTOR"/>
    <property type="match status" value="1"/>
</dbReference>
<evidence type="ECO:0000256" key="3">
    <source>
        <dbReference type="ARBA" id="ARBA00022989"/>
    </source>
</evidence>
<keyword evidence="3 8" id="KW-1133">Transmembrane helix</keyword>
<keyword evidence="6" id="KW-0675">Receptor</keyword>
<proteinExistence type="predicted"/>
<gene>
    <name evidence="10" type="ORF">XAT740_LOCUS53143</name>
</gene>
<feature type="transmembrane region" description="Helical" evidence="8">
    <location>
        <begin position="179"/>
        <end position="206"/>
    </location>
</feature>
<reference evidence="10" key="1">
    <citation type="submission" date="2021-02" db="EMBL/GenBank/DDBJ databases">
        <authorList>
            <person name="Nowell W R."/>
        </authorList>
    </citation>
    <scope>NUCLEOTIDE SEQUENCE</scope>
</reference>
<comment type="subcellular location">
    <subcellularLocation>
        <location evidence="1">Membrane</location>
        <topology evidence="1">Multi-pass membrane protein</topology>
    </subcellularLocation>
</comment>
<dbReference type="Gene3D" id="1.20.1070.10">
    <property type="entry name" value="Rhodopsin 7-helix transmembrane proteins"/>
    <property type="match status" value="1"/>
</dbReference>
<evidence type="ECO:0000256" key="6">
    <source>
        <dbReference type="ARBA" id="ARBA00023170"/>
    </source>
</evidence>
<feature type="transmembrane region" description="Helical" evidence="8">
    <location>
        <begin position="51"/>
        <end position="69"/>
    </location>
</feature>
<dbReference type="Proteomes" id="UP000663828">
    <property type="component" value="Unassembled WGS sequence"/>
</dbReference>
<evidence type="ECO:0000256" key="4">
    <source>
        <dbReference type="ARBA" id="ARBA00023040"/>
    </source>
</evidence>
<evidence type="ECO:0000256" key="8">
    <source>
        <dbReference type="SAM" id="Phobius"/>
    </source>
</evidence>
<dbReference type="InterPro" id="IPR017452">
    <property type="entry name" value="GPCR_Rhodpsn_7TM"/>
</dbReference>
<evidence type="ECO:0000256" key="5">
    <source>
        <dbReference type="ARBA" id="ARBA00023136"/>
    </source>
</evidence>
<feature type="transmembrane region" description="Helical" evidence="8">
    <location>
        <begin position="138"/>
        <end position="159"/>
    </location>
</feature>
<evidence type="ECO:0000259" key="9">
    <source>
        <dbReference type="PROSITE" id="PS50262"/>
    </source>
</evidence>
<keyword evidence="5 8" id="KW-0472">Membrane</keyword>
<keyword evidence="2 8" id="KW-0812">Transmembrane</keyword>
<feature type="domain" description="G-protein coupled receptors family 1 profile" evidence="9">
    <location>
        <begin position="31"/>
        <end position="252"/>
    </location>
</feature>
<evidence type="ECO:0000256" key="2">
    <source>
        <dbReference type="ARBA" id="ARBA00022692"/>
    </source>
</evidence>
<evidence type="ECO:0000256" key="7">
    <source>
        <dbReference type="ARBA" id="ARBA00023224"/>
    </source>
</evidence>
<evidence type="ECO:0000313" key="10">
    <source>
        <dbReference type="EMBL" id="CAF1639956.1"/>
    </source>
</evidence>
<dbReference type="SUPFAM" id="SSF81321">
    <property type="entry name" value="Family A G protein-coupled receptor-like"/>
    <property type="match status" value="1"/>
</dbReference>
<keyword evidence="11" id="KW-1185">Reference proteome</keyword>
<feature type="transmembrane region" description="Helical" evidence="8">
    <location>
        <begin position="239"/>
        <end position="259"/>
    </location>
</feature>
<feature type="transmembrane region" description="Helical" evidence="8">
    <location>
        <begin position="95"/>
        <end position="117"/>
    </location>
</feature>
<name>A0A816DRB0_ADIRI</name>
<dbReference type="GO" id="GO:0004930">
    <property type="term" value="F:G protein-coupled receptor activity"/>
    <property type="evidence" value="ECO:0007669"/>
    <property type="project" value="UniProtKB-KW"/>
</dbReference>
<sequence>MTSSLIDTLDLAAIILNRWIVLVIFITGIIGNSINIIIFSRGIFVKQSCSLYFLAASVNNLMMFFIGLLTRMLDDGLQLQIFDGASNVYCKIRTYLVYTLFAISSWYFVCASIDRLYSTNQSALKRQKICSTRTAIQCIGLTIVSCLLVHIHVLVYYQYFYKLDVHNELSWTCTANGTAYNMFFAIFMLNFYSLLPPLLMSILGILTLKNIRQSRVLVSPSTMTPIPVRRDKQQLIKSLSVQILVLSILTTPHSCYWMYIAFTSTQSSAKSVSKLVSKKITKAVQDVDIRHEELKQIQEDFEPNFIPIRFIIVEHDNIYFARRSITINALLNGESLKNRIKNECIKLGIHSTLLGPPSIAQGSMVHEQLKNG</sequence>
<dbReference type="EMBL" id="CAJNOR010008996">
    <property type="protein sequence ID" value="CAF1639956.1"/>
    <property type="molecule type" value="Genomic_DNA"/>
</dbReference>
<evidence type="ECO:0000256" key="1">
    <source>
        <dbReference type="ARBA" id="ARBA00004141"/>
    </source>
</evidence>
<evidence type="ECO:0000313" key="11">
    <source>
        <dbReference type="Proteomes" id="UP000663828"/>
    </source>
</evidence>
<keyword evidence="7" id="KW-0807">Transducer</keyword>
<protein>
    <recommendedName>
        <fullName evidence="9">G-protein coupled receptors family 1 profile domain-containing protein</fullName>
    </recommendedName>
</protein>
<dbReference type="GO" id="GO:0005886">
    <property type="term" value="C:plasma membrane"/>
    <property type="evidence" value="ECO:0007669"/>
    <property type="project" value="TreeGrafter"/>
</dbReference>